<dbReference type="EMBL" id="FMYM01000008">
    <property type="protein sequence ID" value="SDC41672.1"/>
    <property type="molecule type" value="Genomic_DNA"/>
</dbReference>
<name>A0A1G6LE23_9BACI</name>
<dbReference type="PROSITE" id="PS00211">
    <property type="entry name" value="ABC_TRANSPORTER_1"/>
    <property type="match status" value="1"/>
</dbReference>
<gene>
    <name evidence="6" type="ORF">SAMN05421737_108101</name>
</gene>
<dbReference type="FunFam" id="3.40.50.300:FF:000134">
    <property type="entry name" value="Iron-enterobactin ABC transporter ATP-binding protein"/>
    <property type="match status" value="1"/>
</dbReference>
<evidence type="ECO:0000313" key="7">
    <source>
        <dbReference type="Proteomes" id="UP000242662"/>
    </source>
</evidence>
<dbReference type="Proteomes" id="UP000242662">
    <property type="component" value="Unassembled WGS sequence"/>
</dbReference>
<feature type="domain" description="ABC transporter" evidence="5">
    <location>
        <begin position="2"/>
        <end position="239"/>
    </location>
</feature>
<dbReference type="PROSITE" id="PS50893">
    <property type="entry name" value="ABC_TRANSPORTER_2"/>
    <property type="match status" value="1"/>
</dbReference>
<proteinExistence type="predicted"/>
<organism evidence="6 7">
    <name type="scientific">Shouchella lonarensis</name>
    <dbReference type="NCBI Taxonomy" id="1464122"/>
    <lineage>
        <taxon>Bacteria</taxon>
        <taxon>Bacillati</taxon>
        <taxon>Bacillota</taxon>
        <taxon>Bacilli</taxon>
        <taxon>Bacillales</taxon>
        <taxon>Bacillaceae</taxon>
        <taxon>Shouchella</taxon>
    </lineage>
</organism>
<dbReference type="PANTHER" id="PTHR42794">
    <property type="entry name" value="HEMIN IMPORT ATP-BINDING PROTEIN HMUV"/>
    <property type="match status" value="1"/>
</dbReference>
<dbReference type="Gene3D" id="3.40.50.300">
    <property type="entry name" value="P-loop containing nucleotide triphosphate hydrolases"/>
    <property type="match status" value="1"/>
</dbReference>
<dbReference type="SMART" id="SM00382">
    <property type="entry name" value="AAA"/>
    <property type="match status" value="1"/>
</dbReference>
<keyword evidence="4" id="KW-1278">Translocase</keyword>
<protein>
    <submittedName>
        <fullName evidence="6">Iron complex transport system ATP-binding protein</fullName>
    </submittedName>
</protein>
<dbReference type="InterPro" id="IPR017871">
    <property type="entry name" value="ABC_transporter-like_CS"/>
</dbReference>
<evidence type="ECO:0000256" key="2">
    <source>
        <dbReference type="ARBA" id="ARBA00022741"/>
    </source>
</evidence>
<dbReference type="CDD" id="cd03214">
    <property type="entry name" value="ABC_Iron-Siderophores_B12_Hemin"/>
    <property type="match status" value="1"/>
</dbReference>
<evidence type="ECO:0000259" key="5">
    <source>
        <dbReference type="PROSITE" id="PS50893"/>
    </source>
</evidence>
<dbReference type="AlphaFoldDB" id="A0A1G6LE23"/>
<accession>A0A1G6LE23</accession>
<dbReference type="GO" id="GO:0016887">
    <property type="term" value="F:ATP hydrolysis activity"/>
    <property type="evidence" value="ECO:0007669"/>
    <property type="project" value="InterPro"/>
</dbReference>
<dbReference type="InterPro" id="IPR003439">
    <property type="entry name" value="ABC_transporter-like_ATP-bd"/>
</dbReference>
<reference evidence="7" key="1">
    <citation type="submission" date="2016-09" db="EMBL/GenBank/DDBJ databases">
        <authorList>
            <person name="Varghese N."/>
            <person name="Submissions S."/>
        </authorList>
    </citation>
    <scope>NUCLEOTIDE SEQUENCE [LARGE SCALE GENOMIC DNA]</scope>
    <source>
        <strain evidence="7">25nlg</strain>
    </source>
</reference>
<evidence type="ECO:0000256" key="4">
    <source>
        <dbReference type="ARBA" id="ARBA00022967"/>
    </source>
</evidence>
<keyword evidence="7" id="KW-1185">Reference proteome</keyword>
<evidence type="ECO:0000256" key="1">
    <source>
        <dbReference type="ARBA" id="ARBA00022448"/>
    </source>
</evidence>
<dbReference type="InterPro" id="IPR027417">
    <property type="entry name" value="P-loop_NTPase"/>
</dbReference>
<keyword evidence="3 6" id="KW-0067">ATP-binding</keyword>
<dbReference type="OrthoDB" id="9787851at2"/>
<keyword evidence="1" id="KW-0813">Transport</keyword>
<evidence type="ECO:0000313" key="6">
    <source>
        <dbReference type="EMBL" id="SDC41672.1"/>
    </source>
</evidence>
<evidence type="ECO:0000256" key="3">
    <source>
        <dbReference type="ARBA" id="ARBA00022840"/>
    </source>
</evidence>
<dbReference type="Pfam" id="PF00005">
    <property type="entry name" value="ABC_tran"/>
    <property type="match status" value="1"/>
</dbReference>
<sequence length="256" mass="28543">MLVVEHLTVQLAGHRVLTDVSLSVQKGKMVGVLGQNGSGKTTLLRAIAGDYKVSSGSILIEGQASQMLSPKNRARKLAVCMQNHHVPLHVTVQEAVKLGRYPYDHGWFSRRSKRDDDIVERVMRDTDTIELANRLIGQLSGGEQKRVWLAQSLAQEPSLLLLDEPTNHLDIAQQVAFMNHLHKLQQERELTVVIVLHDVNMMSLYCDEWVLLKQGQVLGTGAVTNLTESLLHEAYGVRFTESLVPPLGKKQFTICP</sequence>
<dbReference type="PANTHER" id="PTHR42794:SF1">
    <property type="entry name" value="HEMIN IMPORT ATP-BINDING PROTEIN HMUV"/>
    <property type="match status" value="1"/>
</dbReference>
<dbReference type="RefSeq" id="WP_090776107.1">
    <property type="nucleotide sequence ID" value="NZ_FMYM01000008.1"/>
</dbReference>
<dbReference type="STRING" id="1464122.SAMN05421737_108101"/>
<dbReference type="InterPro" id="IPR003593">
    <property type="entry name" value="AAA+_ATPase"/>
</dbReference>
<dbReference type="SUPFAM" id="SSF52540">
    <property type="entry name" value="P-loop containing nucleoside triphosphate hydrolases"/>
    <property type="match status" value="1"/>
</dbReference>
<keyword evidence="2" id="KW-0547">Nucleotide-binding</keyword>
<dbReference type="GO" id="GO:0005524">
    <property type="term" value="F:ATP binding"/>
    <property type="evidence" value="ECO:0007669"/>
    <property type="project" value="UniProtKB-KW"/>
</dbReference>